<dbReference type="InterPro" id="IPR028957">
    <property type="entry name" value="Imm50"/>
</dbReference>
<dbReference type="RefSeq" id="WP_105344647.1">
    <property type="nucleotide sequence ID" value="NZ_PUIN01000011.1"/>
</dbReference>
<sequence>MKSWNELDGSNFFNRIFTSAIAIGEVELFSISIDNSRPTITLEFDIPEYPDAPPEKWKQSGFNTCRTGLNCSNIENLIIKNIPTRKKLAVKISHQDNIYTIILSNNESLIEFTTKHPLLCGPSAYMNTL</sequence>
<organism evidence="1 2">
    <name type="scientific">Pseudomonas frederiksbergensis</name>
    <dbReference type="NCBI Taxonomy" id="104087"/>
    <lineage>
        <taxon>Bacteria</taxon>
        <taxon>Pseudomonadati</taxon>
        <taxon>Pseudomonadota</taxon>
        <taxon>Gammaproteobacteria</taxon>
        <taxon>Pseudomonadales</taxon>
        <taxon>Pseudomonadaceae</taxon>
        <taxon>Pseudomonas</taxon>
    </lineage>
</organism>
<evidence type="ECO:0000313" key="1">
    <source>
        <dbReference type="EMBL" id="PQP01640.1"/>
    </source>
</evidence>
<evidence type="ECO:0000313" key="2">
    <source>
        <dbReference type="Proteomes" id="UP000239687"/>
    </source>
</evidence>
<dbReference type="Pfam" id="PF15594">
    <property type="entry name" value="Imm50"/>
    <property type="match status" value="1"/>
</dbReference>
<protein>
    <recommendedName>
        <fullName evidence="3">Immunity protein 50</fullName>
    </recommendedName>
</protein>
<dbReference type="AlphaFoldDB" id="A0A2S8HGM0"/>
<evidence type="ECO:0008006" key="3">
    <source>
        <dbReference type="Google" id="ProtNLM"/>
    </source>
</evidence>
<comment type="caution">
    <text evidence="1">The sequence shown here is derived from an EMBL/GenBank/DDBJ whole genome shotgun (WGS) entry which is preliminary data.</text>
</comment>
<accession>A0A2S8HGM0</accession>
<gene>
    <name evidence="1" type="ORF">C5612_20030</name>
</gene>
<dbReference type="Proteomes" id="UP000239687">
    <property type="component" value="Unassembled WGS sequence"/>
</dbReference>
<reference evidence="1 2" key="1">
    <citation type="submission" date="2018-02" db="EMBL/GenBank/DDBJ databases">
        <title>Draft genome sequencing of Pseudomonas frederiksbergensis 11-D3.</title>
        <authorList>
            <person name="Zheng B.-X."/>
        </authorList>
    </citation>
    <scope>NUCLEOTIDE SEQUENCE [LARGE SCALE GENOMIC DNA]</scope>
    <source>
        <strain evidence="1 2">11-D3</strain>
    </source>
</reference>
<name>A0A2S8HGM0_9PSED</name>
<proteinExistence type="predicted"/>
<dbReference type="EMBL" id="PUIN01000011">
    <property type="protein sequence ID" value="PQP01640.1"/>
    <property type="molecule type" value="Genomic_DNA"/>
</dbReference>